<dbReference type="STRING" id="1798364.A3G54_02050"/>
<evidence type="ECO:0000256" key="1">
    <source>
        <dbReference type="SAM" id="Phobius"/>
    </source>
</evidence>
<dbReference type="EMBL" id="MFIQ01000007">
    <property type="protein sequence ID" value="OGF93704.1"/>
    <property type="molecule type" value="Genomic_DNA"/>
</dbReference>
<keyword evidence="1" id="KW-0812">Transmembrane</keyword>
<feature type="transmembrane region" description="Helical" evidence="1">
    <location>
        <begin position="45"/>
        <end position="68"/>
    </location>
</feature>
<reference evidence="2 3" key="1">
    <citation type="journal article" date="2016" name="Nat. Commun.">
        <title>Thousands of microbial genomes shed light on interconnected biogeochemical processes in an aquifer system.</title>
        <authorList>
            <person name="Anantharaman K."/>
            <person name="Brown C.T."/>
            <person name="Hug L.A."/>
            <person name="Sharon I."/>
            <person name="Castelle C.J."/>
            <person name="Probst A.J."/>
            <person name="Thomas B.C."/>
            <person name="Singh A."/>
            <person name="Wilkins M.J."/>
            <person name="Karaoz U."/>
            <person name="Brodie E.L."/>
            <person name="Williams K.H."/>
            <person name="Hubbard S.S."/>
            <person name="Banfield J.F."/>
        </authorList>
    </citation>
    <scope>NUCLEOTIDE SEQUENCE [LARGE SCALE GENOMIC DNA]</scope>
</reference>
<sequence length="158" mass="17133">MDIIAILQSKPVLIGLHLGFAILGIDAFLWLLGEVISNAESSRRRVFAAFVGLVSFVITWIIGGYYYVKFYGSLVKPIIKAGSAPWAHAIAMEAKEHIFLFAFPIAITIFLLSRLNTGELRLLGLRRGLIGITIMAAGIGLSLGIMGFIISAAARWGI</sequence>
<evidence type="ECO:0000313" key="3">
    <source>
        <dbReference type="Proteomes" id="UP000178894"/>
    </source>
</evidence>
<comment type="caution">
    <text evidence="2">The sequence shown here is derived from an EMBL/GenBank/DDBJ whole genome shotgun (WGS) entry which is preliminary data.</text>
</comment>
<keyword evidence="1" id="KW-1133">Transmembrane helix</keyword>
<feature type="transmembrane region" description="Helical" evidence="1">
    <location>
        <begin position="98"/>
        <end position="117"/>
    </location>
</feature>
<organism evidence="2 3">
    <name type="scientific">Candidatus Giovannonibacteria bacterium RIFCSPLOWO2_12_FULL_44_15</name>
    <dbReference type="NCBI Taxonomy" id="1798364"/>
    <lineage>
        <taxon>Bacteria</taxon>
        <taxon>Candidatus Giovannoniibacteriota</taxon>
    </lineage>
</organism>
<keyword evidence="1" id="KW-0472">Membrane</keyword>
<protein>
    <recommendedName>
        <fullName evidence="4">DUF2231 domain-containing protein</fullName>
    </recommendedName>
</protein>
<dbReference type="Proteomes" id="UP000178894">
    <property type="component" value="Unassembled WGS sequence"/>
</dbReference>
<feature type="transmembrane region" description="Helical" evidence="1">
    <location>
        <begin position="129"/>
        <end position="154"/>
    </location>
</feature>
<accession>A0A1F5Y0L2</accession>
<evidence type="ECO:0008006" key="4">
    <source>
        <dbReference type="Google" id="ProtNLM"/>
    </source>
</evidence>
<proteinExistence type="predicted"/>
<gene>
    <name evidence="2" type="ORF">A3G54_02050</name>
</gene>
<name>A0A1F5Y0L2_9BACT</name>
<feature type="transmembrane region" description="Helical" evidence="1">
    <location>
        <begin position="12"/>
        <end position="33"/>
    </location>
</feature>
<dbReference type="AlphaFoldDB" id="A0A1F5Y0L2"/>
<evidence type="ECO:0000313" key="2">
    <source>
        <dbReference type="EMBL" id="OGF93704.1"/>
    </source>
</evidence>